<evidence type="ECO:0000259" key="9">
    <source>
        <dbReference type="Pfam" id="PF07559"/>
    </source>
</evidence>
<feature type="domain" description="Flagellar hook protein FlgE/F/G-like D1" evidence="10">
    <location>
        <begin position="85"/>
        <end position="148"/>
    </location>
</feature>
<dbReference type="PANTHER" id="PTHR30435">
    <property type="entry name" value="FLAGELLAR PROTEIN"/>
    <property type="match status" value="1"/>
</dbReference>
<dbReference type="RefSeq" id="WP_111457763.1">
    <property type="nucleotide sequence ID" value="NZ_QFYP01000001.1"/>
</dbReference>
<dbReference type="GO" id="GO:0005829">
    <property type="term" value="C:cytosol"/>
    <property type="evidence" value="ECO:0007669"/>
    <property type="project" value="TreeGrafter"/>
</dbReference>
<dbReference type="PROSITE" id="PS00588">
    <property type="entry name" value="FLAGELLA_BB_ROD"/>
    <property type="match status" value="1"/>
</dbReference>
<feature type="domain" description="Flagellar basal-body/hook protein C-terminal" evidence="8">
    <location>
        <begin position="420"/>
        <end position="461"/>
    </location>
</feature>
<keyword evidence="4 5" id="KW-0975">Bacterial flagellum</keyword>
<sequence length="464" mass="46836">MSINSAMLAGVSGLIANSASLAAISDNIANVNTTAYKRNQVNFASVVTAQGVAGRYSAGGVSGVTHQFVAQQGQVQSAAQPTDLAISGDGFFIATQKATGLTNADARLFTRAGAFGVDANGYLVNDAKLYLQGWPVQPNGTFNTNPSDMSLLAPINVKGLGTAVSATTGVDISANLDSSGAISAGEGAYSAAAGTSMADYAKDPTTGTKPDFSMDMNVIDSQGATHKFTVGFLKSSAAPNTWHAEVYAVPDTDVAVAGAPGQLTSGLVKFNQDGTVDLANSTLFGAAGAPAKITLAASGTVAAAPAPPKWDDALGVQGQSVTLDLSKFTQYSQASTVNSINSDGAGVGNVVGVQVSDTGIVSAIFDNSQVRQIAKIALATFPNADGLQSVSGNAYRATLAAGQLVIKQPGLGAGAISPSSLEASTVDLSSEFTGLISTQKAYSASSKIITTADQMLQELISIIR</sequence>
<dbReference type="GO" id="GO:0071978">
    <property type="term" value="P:bacterial-type flagellum-dependent swarming motility"/>
    <property type="evidence" value="ECO:0007669"/>
    <property type="project" value="TreeGrafter"/>
</dbReference>
<evidence type="ECO:0000313" key="11">
    <source>
        <dbReference type="EMBL" id="RAK60470.1"/>
    </source>
</evidence>
<dbReference type="GO" id="GO:0009425">
    <property type="term" value="C:bacterial-type flagellum basal body"/>
    <property type="evidence" value="ECO:0007669"/>
    <property type="project" value="UniProtKB-SubCell"/>
</dbReference>
<dbReference type="Gene3D" id="2.60.98.20">
    <property type="entry name" value="Flagellar hook protein FlgE"/>
    <property type="match status" value="1"/>
</dbReference>
<evidence type="ECO:0000259" key="7">
    <source>
        <dbReference type="Pfam" id="PF00460"/>
    </source>
</evidence>
<dbReference type="Pfam" id="PF07559">
    <property type="entry name" value="FlgE_D2"/>
    <property type="match status" value="1"/>
</dbReference>
<dbReference type="GO" id="GO:0009424">
    <property type="term" value="C:bacterial-type flagellum hook"/>
    <property type="evidence" value="ECO:0007669"/>
    <property type="project" value="TreeGrafter"/>
</dbReference>
<feature type="signal peptide" evidence="6">
    <location>
        <begin position="1"/>
        <end position="22"/>
    </location>
</feature>
<protein>
    <recommendedName>
        <fullName evidence="3 5">Flagellar hook protein FlgE</fullName>
    </recommendedName>
</protein>
<reference evidence="12" key="1">
    <citation type="submission" date="2018-05" db="EMBL/GenBank/DDBJ databases">
        <authorList>
            <person name="Li X."/>
        </authorList>
    </citation>
    <scope>NUCLEOTIDE SEQUENCE [LARGE SCALE GENOMIC DNA]</scope>
    <source>
        <strain evidence="12">HKS-05</strain>
    </source>
</reference>
<feature type="domain" description="Flagellar hook protein FlgE D2" evidence="9">
    <location>
        <begin position="198"/>
        <end position="344"/>
    </location>
</feature>
<dbReference type="InterPro" id="IPR011491">
    <property type="entry name" value="FlgE_D2"/>
</dbReference>
<dbReference type="InterPro" id="IPR053967">
    <property type="entry name" value="LlgE_F_G-like_D1"/>
</dbReference>
<comment type="function">
    <text evidence="5">A flexible structure which links the flagellar filament to the drive apparatus in the basal body.</text>
</comment>
<keyword evidence="6" id="KW-0732">Signal</keyword>
<comment type="subcellular location">
    <subcellularLocation>
        <location evidence="1 5">Bacterial flagellum basal body</location>
    </subcellularLocation>
</comment>
<dbReference type="Pfam" id="PF06429">
    <property type="entry name" value="Flg_bbr_C"/>
    <property type="match status" value="1"/>
</dbReference>
<dbReference type="SUPFAM" id="SSF117143">
    <property type="entry name" value="Flagellar hook protein flgE"/>
    <property type="match status" value="1"/>
</dbReference>
<accession>A0A328AZC8</accession>
<dbReference type="PANTHER" id="PTHR30435:SF1">
    <property type="entry name" value="FLAGELLAR HOOK PROTEIN FLGE"/>
    <property type="match status" value="1"/>
</dbReference>
<evidence type="ECO:0000256" key="2">
    <source>
        <dbReference type="ARBA" id="ARBA00009677"/>
    </source>
</evidence>
<dbReference type="InterPro" id="IPR037058">
    <property type="entry name" value="Falgellar_hook_FlgE_sf"/>
</dbReference>
<dbReference type="EMBL" id="QFYP01000001">
    <property type="protein sequence ID" value="RAK60470.1"/>
    <property type="molecule type" value="Genomic_DNA"/>
</dbReference>
<dbReference type="InterPro" id="IPR019776">
    <property type="entry name" value="Flagellar_basal_body_rod_CS"/>
</dbReference>
<proteinExistence type="inferred from homology"/>
<evidence type="ECO:0000256" key="5">
    <source>
        <dbReference type="RuleBase" id="RU362116"/>
    </source>
</evidence>
<evidence type="ECO:0000256" key="3">
    <source>
        <dbReference type="ARBA" id="ARBA00019015"/>
    </source>
</evidence>
<comment type="caution">
    <text evidence="11">The sequence shown here is derived from an EMBL/GenBank/DDBJ whole genome shotgun (WGS) entry which is preliminary data.</text>
</comment>
<evidence type="ECO:0000313" key="12">
    <source>
        <dbReference type="Proteomes" id="UP000249842"/>
    </source>
</evidence>
<dbReference type="Pfam" id="PF22692">
    <property type="entry name" value="LlgE_F_G_D1"/>
    <property type="match status" value="1"/>
</dbReference>
<dbReference type="InterPro" id="IPR001444">
    <property type="entry name" value="Flag_bb_rod_N"/>
</dbReference>
<dbReference type="AlphaFoldDB" id="A0A328AZC8"/>
<dbReference type="InterPro" id="IPR037925">
    <property type="entry name" value="FlgE/F/G-like"/>
</dbReference>
<dbReference type="Pfam" id="PF00460">
    <property type="entry name" value="Flg_bb_rod"/>
    <property type="match status" value="1"/>
</dbReference>
<feature type="domain" description="Flagellar basal body rod protein N-terminal" evidence="7">
    <location>
        <begin position="7"/>
        <end position="37"/>
    </location>
</feature>
<dbReference type="InterPro" id="IPR020013">
    <property type="entry name" value="Flagellar_FlgE/F/G"/>
</dbReference>
<dbReference type="InterPro" id="IPR010930">
    <property type="entry name" value="Flg_bb/hook_C_dom"/>
</dbReference>
<keyword evidence="12" id="KW-1185">Reference proteome</keyword>
<evidence type="ECO:0000256" key="4">
    <source>
        <dbReference type="ARBA" id="ARBA00023143"/>
    </source>
</evidence>
<dbReference type="Proteomes" id="UP000249842">
    <property type="component" value="Unassembled WGS sequence"/>
</dbReference>
<feature type="chain" id="PRO_5016267242" description="Flagellar hook protein FlgE" evidence="6">
    <location>
        <begin position="23"/>
        <end position="464"/>
    </location>
</feature>
<dbReference type="NCBIfam" id="TIGR03506">
    <property type="entry name" value="FlgEFG_subfam"/>
    <property type="match status" value="1"/>
</dbReference>
<evidence type="ECO:0000256" key="6">
    <source>
        <dbReference type="SAM" id="SignalP"/>
    </source>
</evidence>
<gene>
    <name evidence="11" type="ORF">DJ021_11970</name>
</gene>
<comment type="similarity">
    <text evidence="2 5">Belongs to the flagella basal body rod proteins family.</text>
</comment>
<dbReference type="OrthoDB" id="8372879at2"/>
<evidence type="ECO:0000259" key="8">
    <source>
        <dbReference type="Pfam" id="PF06429"/>
    </source>
</evidence>
<evidence type="ECO:0000259" key="10">
    <source>
        <dbReference type="Pfam" id="PF22692"/>
    </source>
</evidence>
<name>A0A328AZC8_9CAUL</name>
<evidence type="ECO:0000256" key="1">
    <source>
        <dbReference type="ARBA" id="ARBA00004117"/>
    </source>
</evidence>
<organism evidence="11 12">
    <name type="scientific">Phenylobacterium hankyongense</name>
    <dbReference type="NCBI Taxonomy" id="1813876"/>
    <lineage>
        <taxon>Bacteria</taxon>
        <taxon>Pseudomonadati</taxon>
        <taxon>Pseudomonadota</taxon>
        <taxon>Alphaproteobacteria</taxon>
        <taxon>Caulobacterales</taxon>
        <taxon>Caulobacteraceae</taxon>
        <taxon>Phenylobacterium</taxon>
    </lineage>
</organism>